<dbReference type="PANTHER" id="PTHR36150:SF1">
    <property type="entry name" value="DNA GYRASE INHIBITOR YACG"/>
    <property type="match status" value="1"/>
</dbReference>
<proteinExistence type="inferred from homology"/>
<evidence type="ECO:0000256" key="3">
    <source>
        <dbReference type="HAMAP-Rule" id="MF_00649"/>
    </source>
</evidence>
<dbReference type="HAMAP" id="MF_00649">
    <property type="entry name" value="DNA_gyrase_inhibitor_YacG"/>
    <property type="match status" value="1"/>
</dbReference>
<evidence type="ECO:0000256" key="2">
    <source>
        <dbReference type="ARBA" id="ARBA00022833"/>
    </source>
</evidence>
<dbReference type="SUPFAM" id="SSF57716">
    <property type="entry name" value="Glucocorticoid receptor-like (DNA-binding domain)"/>
    <property type="match status" value="1"/>
</dbReference>
<feature type="binding site" evidence="3">
    <location>
        <position position="13"/>
    </location>
    <ligand>
        <name>Zn(2+)</name>
        <dbReference type="ChEBI" id="CHEBI:29105"/>
    </ligand>
</feature>
<feature type="region of interest" description="Disordered" evidence="4">
    <location>
        <begin position="45"/>
        <end position="69"/>
    </location>
</feature>
<reference evidence="5 6" key="1">
    <citation type="submission" date="2024-04" db="EMBL/GenBank/DDBJ databases">
        <title>Complete genome sequence of Nguyenibacter vanlangesis HBCM-1154, a strain capable of nitrogen fixation, IAA production, and phosphorus solubilization isolated from sugarcane soil.</title>
        <authorList>
            <person name="MY HANH P."/>
        </authorList>
    </citation>
    <scope>NUCLEOTIDE SEQUENCE [LARGE SCALE GENOMIC DNA]</scope>
    <source>
        <strain evidence="5 6">HBCM 1154</strain>
    </source>
</reference>
<feature type="binding site" evidence="3">
    <location>
        <position position="29"/>
    </location>
    <ligand>
        <name>Zn(2+)</name>
        <dbReference type="ChEBI" id="CHEBI:29105"/>
    </ligand>
</feature>
<evidence type="ECO:0000256" key="4">
    <source>
        <dbReference type="SAM" id="MobiDB-lite"/>
    </source>
</evidence>
<feature type="binding site" evidence="3">
    <location>
        <position position="25"/>
    </location>
    <ligand>
        <name>Zn(2+)</name>
        <dbReference type="ChEBI" id="CHEBI:29105"/>
    </ligand>
</feature>
<keyword evidence="1 3" id="KW-0479">Metal-binding</keyword>
<keyword evidence="2 3" id="KW-0862">Zinc</keyword>
<name>A0ABZ3D1S7_9PROT</name>
<feature type="binding site" evidence="3">
    <location>
        <position position="10"/>
    </location>
    <ligand>
        <name>Zn(2+)</name>
        <dbReference type="ChEBI" id="CHEBI:29105"/>
    </ligand>
</feature>
<dbReference type="InterPro" id="IPR005584">
    <property type="entry name" value="DNA_gyrase_inhibitor_YacG"/>
</dbReference>
<dbReference type="EMBL" id="CP152276">
    <property type="protein sequence ID" value="XAE41707.1"/>
    <property type="molecule type" value="Genomic_DNA"/>
</dbReference>
<comment type="similarity">
    <text evidence="3">Belongs to the DNA gyrase inhibitor YacG family.</text>
</comment>
<gene>
    <name evidence="3 5" type="primary">yacG</name>
    <name evidence="5" type="ORF">AAC691_15635</name>
</gene>
<comment type="subunit">
    <text evidence="3">Interacts with GyrB.</text>
</comment>
<dbReference type="Proteomes" id="UP001449795">
    <property type="component" value="Chromosome"/>
</dbReference>
<sequence length="69" mass="7857">MTEPTALPPCPICGRPGDPTFRPFCSRRCADIDLGHWFTERYRVPDSDEGSQIFDENESRRVDPDDEVG</sequence>
<dbReference type="RefSeq" id="WP_342627584.1">
    <property type="nucleotide sequence ID" value="NZ_CP152276.1"/>
</dbReference>
<accession>A0ABZ3D1S7</accession>
<dbReference type="Gene3D" id="3.30.50.10">
    <property type="entry name" value="Erythroid Transcription Factor GATA-1, subunit A"/>
    <property type="match status" value="1"/>
</dbReference>
<organism evidence="5 6">
    <name type="scientific">Nguyenibacter vanlangensis</name>
    <dbReference type="NCBI Taxonomy" id="1216886"/>
    <lineage>
        <taxon>Bacteria</taxon>
        <taxon>Pseudomonadati</taxon>
        <taxon>Pseudomonadota</taxon>
        <taxon>Alphaproteobacteria</taxon>
        <taxon>Acetobacterales</taxon>
        <taxon>Acetobacteraceae</taxon>
        <taxon>Nguyenibacter</taxon>
    </lineage>
</organism>
<evidence type="ECO:0000313" key="5">
    <source>
        <dbReference type="EMBL" id="XAE41707.1"/>
    </source>
</evidence>
<dbReference type="InterPro" id="IPR013088">
    <property type="entry name" value="Znf_NHR/GATA"/>
</dbReference>
<dbReference type="PANTHER" id="PTHR36150">
    <property type="entry name" value="DNA GYRASE INHIBITOR YACG"/>
    <property type="match status" value="1"/>
</dbReference>
<evidence type="ECO:0000313" key="6">
    <source>
        <dbReference type="Proteomes" id="UP001449795"/>
    </source>
</evidence>
<comment type="function">
    <text evidence="3">Inhibits all the catalytic activities of DNA gyrase by preventing its interaction with DNA. Acts by binding directly to the C-terminal domain of GyrB, which probably disrupts DNA binding by the gyrase.</text>
</comment>
<dbReference type="Pfam" id="PF03884">
    <property type="entry name" value="YacG"/>
    <property type="match status" value="1"/>
</dbReference>
<keyword evidence="6" id="KW-1185">Reference proteome</keyword>
<protein>
    <recommendedName>
        <fullName evidence="3">DNA gyrase inhibitor YacG</fullName>
    </recommendedName>
</protein>
<comment type="cofactor">
    <cofactor evidence="3">
        <name>Zn(2+)</name>
        <dbReference type="ChEBI" id="CHEBI:29105"/>
    </cofactor>
    <text evidence="3">Binds 1 zinc ion.</text>
</comment>
<evidence type="ECO:0000256" key="1">
    <source>
        <dbReference type="ARBA" id="ARBA00022723"/>
    </source>
</evidence>